<proteinExistence type="predicted"/>
<evidence type="ECO:0000259" key="3">
    <source>
        <dbReference type="PROSITE" id="PS51896"/>
    </source>
</evidence>
<feature type="region of interest" description="Disordered" evidence="2">
    <location>
        <begin position="256"/>
        <end position="275"/>
    </location>
</feature>
<protein>
    <submittedName>
        <fullName evidence="5">C4H2-type domain-containing protein</fullName>
    </submittedName>
</protein>
<reference evidence="5" key="1">
    <citation type="submission" date="2022-11" db="UniProtKB">
        <authorList>
            <consortium name="WormBaseParasite"/>
        </authorList>
    </citation>
    <scope>IDENTIFICATION</scope>
</reference>
<evidence type="ECO:0000256" key="1">
    <source>
        <dbReference type="SAM" id="Coils"/>
    </source>
</evidence>
<organism evidence="4 5">
    <name type="scientific">Acrobeloides nanus</name>
    <dbReference type="NCBI Taxonomy" id="290746"/>
    <lineage>
        <taxon>Eukaryota</taxon>
        <taxon>Metazoa</taxon>
        <taxon>Ecdysozoa</taxon>
        <taxon>Nematoda</taxon>
        <taxon>Chromadorea</taxon>
        <taxon>Rhabditida</taxon>
        <taxon>Tylenchina</taxon>
        <taxon>Cephalobomorpha</taxon>
        <taxon>Cephaloboidea</taxon>
        <taxon>Cephalobidae</taxon>
        <taxon>Acrobeloides</taxon>
    </lineage>
</organism>
<feature type="compositionally biased region" description="Basic residues" evidence="2">
    <location>
        <begin position="261"/>
        <end position="275"/>
    </location>
</feature>
<dbReference type="GO" id="GO:0045666">
    <property type="term" value="P:positive regulation of neuron differentiation"/>
    <property type="evidence" value="ECO:0007669"/>
    <property type="project" value="TreeGrafter"/>
</dbReference>
<dbReference type="InterPro" id="IPR044069">
    <property type="entry name" value="ZF_C4H2"/>
</dbReference>
<feature type="region of interest" description="Disordered" evidence="2">
    <location>
        <begin position="214"/>
        <end position="242"/>
    </location>
</feature>
<dbReference type="WBParaSite" id="ACRNAN_scaffold1020.g26951.t1">
    <property type="protein sequence ID" value="ACRNAN_scaffold1020.g26951.t1"/>
    <property type="gene ID" value="ACRNAN_scaffold1020.g26951"/>
</dbReference>
<feature type="compositionally biased region" description="Polar residues" evidence="2">
    <location>
        <begin position="215"/>
        <end position="235"/>
    </location>
</feature>
<sequence>MTSNSPILKNEEIGYELHKLACTRSKIQDFEKVYVNLMDEVSELKNQEKFIEETKKTIEELNEEKNAHSECIQKINQDKEALEKIISEVQEERDPVQEKLRTMTQMIYSLMEAANQSLKDAGLPDELRVPADVIPQDLAIPADLPPTSSTATLPPMWNLLANQLSKMPNPFMFGNMGNLDFNLLATALAGTNPAASVAAAANLAASRSHFHPYNMSGSIRPQASASKTHSSSDYQSPPMKTCTSCHQQIHRNAPICPMCKSKSKSKNPKKPKKKD</sequence>
<dbReference type="AlphaFoldDB" id="A0A914CF23"/>
<keyword evidence="4" id="KW-1185">Reference proteome</keyword>
<keyword evidence="1" id="KW-0175">Coiled coil</keyword>
<dbReference type="InterPro" id="IPR018482">
    <property type="entry name" value="Znf-C4H2"/>
</dbReference>
<dbReference type="Pfam" id="PF10146">
    <property type="entry name" value="zf-C4H2"/>
    <property type="match status" value="1"/>
</dbReference>
<evidence type="ECO:0000313" key="5">
    <source>
        <dbReference type="WBParaSite" id="ACRNAN_scaffold1020.g26951.t1"/>
    </source>
</evidence>
<dbReference type="PROSITE" id="PS51896">
    <property type="entry name" value="ZF_C4H2"/>
    <property type="match status" value="1"/>
</dbReference>
<feature type="domain" description="C4H2-type" evidence="3">
    <location>
        <begin position="234"/>
        <end position="275"/>
    </location>
</feature>
<evidence type="ECO:0000313" key="4">
    <source>
        <dbReference type="Proteomes" id="UP000887540"/>
    </source>
</evidence>
<dbReference type="PANTHER" id="PTHR31058">
    <property type="entry name" value="ZINC FINGER C4H2 DOMAIN-CONTAINING PROTEIN"/>
    <property type="match status" value="1"/>
</dbReference>
<accession>A0A914CF23</accession>
<feature type="coiled-coil region" evidence="1">
    <location>
        <begin position="27"/>
        <end position="92"/>
    </location>
</feature>
<name>A0A914CF23_9BILA</name>
<dbReference type="Proteomes" id="UP000887540">
    <property type="component" value="Unplaced"/>
</dbReference>
<evidence type="ECO:0000256" key="2">
    <source>
        <dbReference type="SAM" id="MobiDB-lite"/>
    </source>
</evidence>
<dbReference type="PANTHER" id="PTHR31058:SF10">
    <property type="entry name" value="C4H2-TYPE DOMAIN-CONTAINING PROTEIN"/>
    <property type="match status" value="1"/>
</dbReference>
<dbReference type="GO" id="GO:0005634">
    <property type="term" value="C:nucleus"/>
    <property type="evidence" value="ECO:0007669"/>
    <property type="project" value="TreeGrafter"/>
</dbReference>